<organism evidence="2 3">
    <name type="scientific">Rattus norvegicus</name>
    <name type="common">Rat</name>
    <dbReference type="NCBI Taxonomy" id="10116"/>
    <lineage>
        <taxon>Eukaryota</taxon>
        <taxon>Metazoa</taxon>
        <taxon>Chordata</taxon>
        <taxon>Craniata</taxon>
        <taxon>Vertebrata</taxon>
        <taxon>Euteleostomi</taxon>
        <taxon>Mammalia</taxon>
        <taxon>Eutheria</taxon>
        <taxon>Euarchontoglires</taxon>
        <taxon>Glires</taxon>
        <taxon>Rodentia</taxon>
        <taxon>Myomorpha</taxon>
        <taxon>Muroidea</taxon>
        <taxon>Muridae</taxon>
        <taxon>Murinae</taxon>
        <taxon>Rattus</taxon>
    </lineage>
</organism>
<name>A6HQ61_RAT</name>
<sequence length="56" mass="6119">MTKAVEASRGHEPMGHDCFLSTEDLYMTFAGQPRKEPLSKASKSWAMASRSSSVKG</sequence>
<protein>
    <submittedName>
        <fullName evidence="2">RCG26133</fullName>
    </submittedName>
</protein>
<reference evidence="3" key="1">
    <citation type="submission" date="2005-09" db="EMBL/GenBank/DDBJ databases">
        <authorList>
            <person name="Mural R.J."/>
            <person name="Li P.W."/>
            <person name="Adams M.D."/>
            <person name="Amanatides P.G."/>
            <person name="Baden-Tillson H."/>
            <person name="Barnstead M."/>
            <person name="Chin S.H."/>
            <person name="Dew I."/>
            <person name="Evans C.A."/>
            <person name="Ferriera S."/>
            <person name="Flanigan M."/>
            <person name="Fosler C."/>
            <person name="Glodek A."/>
            <person name="Gu Z."/>
            <person name="Holt R.A."/>
            <person name="Jennings D."/>
            <person name="Kraft C.L."/>
            <person name="Lu F."/>
            <person name="Nguyen T."/>
            <person name="Nusskern D.R."/>
            <person name="Pfannkoch C.M."/>
            <person name="Sitter C."/>
            <person name="Sutton G.G."/>
            <person name="Venter J.C."/>
            <person name="Wang Z."/>
            <person name="Woodage T."/>
            <person name="Zheng X.H."/>
            <person name="Zhong F."/>
        </authorList>
    </citation>
    <scope>NUCLEOTIDE SEQUENCE [LARGE SCALE GENOMIC DNA]</scope>
    <source>
        <strain>BN</strain>
        <strain evidence="3">Sprague-Dawley</strain>
    </source>
</reference>
<dbReference type="Proteomes" id="UP000234681">
    <property type="component" value="Chromosome 3"/>
</dbReference>
<dbReference type="EMBL" id="CH473949">
    <property type="protein sequence ID" value="EDL80160.1"/>
    <property type="molecule type" value="Genomic_DNA"/>
</dbReference>
<feature type="region of interest" description="Disordered" evidence="1">
    <location>
        <begin position="35"/>
        <end position="56"/>
    </location>
</feature>
<evidence type="ECO:0000313" key="3">
    <source>
        <dbReference type="Proteomes" id="UP000234681"/>
    </source>
</evidence>
<accession>A6HQ61</accession>
<evidence type="ECO:0000256" key="1">
    <source>
        <dbReference type="SAM" id="MobiDB-lite"/>
    </source>
</evidence>
<feature type="compositionally biased region" description="Low complexity" evidence="1">
    <location>
        <begin position="39"/>
        <end position="56"/>
    </location>
</feature>
<gene>
    <name evidence="2" type="ORF">rCG_26133</name>
</gene>
<proteinExistence type="predicted"/>
<evidence type="ECO:0000313" key="2">
    <source>
        <dbReference type="EMBL" id="EDL80160.1"/>
    </source>
</evidence>
<dbReference type="AlphaFoldDB" id="A6HQ61"/>